<sequence length="312" mass="33077">MTPDAGKARHPRVAVPPRGGESGSSVTMTPGPNGIETQHSNEGPAESSAYHEVQVEDGNGNFQERIANVNGGKHSLIASFLVRDLCLEPRVLSPTLARKWYFTSVGSPQLTHYVDIKVRVPLHDIPPTKLSIGVVDADGTLPEPGFILGKGFHNKTGGVLAPPQVTGFGTARLGQADPGEHGVPRLLELDGVRPSGIPLLAHIVDHVEDEQPDVSAVDPPDLNLLNLPGFGPGPHTGPSRGTSVVGGMSLSTTRDPIRSSAPTSVTPEEASPIAKDTPNDFSVPHMETSDDRENTHRFFVTERPTSFPADIP</sequence>
<evidence type="ECO:0000313" key="3">
    <source>
        <dbReference type="Proteomes" id="UP000654918"/>
    </source>
</evidence>
<keyword evidence="3" id="KW-1185">Reference proteome</keyword>
<feature type="compositionally biased region" description="Polar residues" evidence="1">
    <location>
        <begin position="251"/>
        <end position="266"/>
    </location>
</feature>
<feature type="region of interest" description="Disordered" evidence="1">
    <location>
        <begin position="251"/>
        <end position="293"/>
    </location>
</feature>
<evidence type="ECO:0000256" key="1">
    <source>
        <dbReference type="SAM" id="MobiDB-lite"/>
    </source>
</evidence>
<name>A0A8H6NPP5_9PEZI</name>
<proteinExistence type="predicted"/>
<comment type="caution">
    <text evidence="2">The sequence shown here is derived from an EMBL/GenBank/DDBJ whole genome shotgun (WGS) entry which is preliminary data.</text>
</comment>
<evidence type="ECO:0000313" key="2">
    <source>
        <dbReference type="EMBL" id="KAF6840219.1"/>
    </source>
</evidence>
<protein>
    <submittedName>
        <fullName evidence="2">Uncharacterized protein</fullName>
    </submittedName>
</protein>
<feature type="region of interest" description="Disordered" evidence="1">
    <location>
        <begin position="1"/>
        <end position="50"/>
    </location>
</feature>
<gene>
    <name evidence="2" type="ORF">CPLU01_01243</name>
</gene>
<organism evidence="2 3">
    <name type="scientific">Colletotrichum plurivorum</name>
    <dbReference type="NCBI Taxonomy" id="2175906"/>
    <lineage>
        <taxon>Eukaryota</taxon>
        <taxon>Fungi</taxon>
        <taxon>Dikarya</taxon>
        <taxon>Ascomycota</taxon>
        <taxon>Pezizomycotina</taxon>
        <taxon>Sordariomycetes</taxon>
        <taxon>Hypocreomycetidae</taxon>
        <taxon>Glomerellales</taxon>
        <taxon>Glomerellaceae</taxon>
        <taxon>Colletotrichum</taxon>
        <taxon>Colletotrichum orchidearum species complex</taxon>
    </lineage>
</organism>
<dbReference type="EMBL" id="WIGO01000008">
    <property type="protein sequence ID" value="KAF6840219.1"/>
    <property type="molecule type" value="Genomic_DNA"/>
</dbReference>
<feature type="compositionally biased region" description="Polar residues" evidence="1">
    <location>
        <begin position="23"/>
        <end position="41"/>
    </location>
</feature>
<accession>A0A8H6NPP5</accession>
<reference evidence="2" key="1">
    <citation type="journal article" date="2020" name="Phytopathology">
        <title>Genome Sequence Resources of Colletotrichum truncatum, C. plurivorum, C. musicola, and C. sojae: Four Species Pathogenic to Soybean (Glycine max).</title>
        <authorList>
            <person name="Rogerio F."/>
            <person name="Boufleur T.R."/>
            <person name="Ciampi-Guillardi M."/>
            <person name="Sukno S.A."/>
            <person name="Thon M.R."/>
            <person name="Massola Junior N.S."/>
            <person name="Baroncelli R."/>
        </authorList>
    </citation>
    <scope>NUCLEOTIDE SEQUENCE</scope>
    <source>
        <strain evidence="2">LFN00145</strain>
    </source>
</reference>
<dbReference type="AlphaFoldDB" id="A0A8H6NPP5"/>
<dbReference type="Proteomes" id="UP000654918">
    <property type="component" value="Unassembled WGS sequence"/>
</dbReference>